<proteinExistence type="predicted"/>
<gene>
    <name evidence="1" type="ORF">PCOR1329_LOCUS16940</name>
</gene>
<protein>
    <submittedName>
        <fullName evidence="1">Uncharacterized protein</fullName>
    </submittedName>
</protein>
<accession>A0ABN9R1X8</accession>
<evidence type="ECO:0000313" key="2">
    <source>
        <dbReference type="Proteomes" id="UP001189429"/>
    </source>
</evidence>
<keyword evidence="2" id="KW-1185">Reference proteome</keyword>
<dbReference type="Proteomes" id="UP001189429">
    <property type="component" value="Unassembled WGS sequence"/>
</dbReference>
<sequence length="315" mass="34558">MPRAMCAFCDRPCSVCLCAELPQREEGLLRCPMRVVLLQHPQERRQKHQSDLFLLRTLSDVSVVVGRRGESGAGPLQGCAAVARGRRHPRPAEPLGARCQPGDLLAHAALEIRHDRRSGRHVAVRPGNVERLRGLADSPLCRRSVAHARCSSPARRGEICPGRGSWCASPSACQGTFKATAPPRRWRCSWTRWRAQGPKRRHLRRTADSLSRTDTSSIMRKLRIQEPLVCAGGPGCDESAEQTVLPPLSPGSVGTYKGGRFYEAVMRPLRLYVRLQLGHAQQVRHRVDRPGYDPGMIADFAAGGRPGQAGSPDGG</sequence>
<evidence type="ECO:0000313" key="1">
    <source>
        <dbReference type="EMBL" id="CAK0812744.1"/>
    </source>
</evidence>
<organism evidence="1 2">
    <name type="scientific">Prorocentrum cordatum</name>
    <dbReference type="NCBI Taxonomy" id="2364126"/>
    <lineage>
        <taxon>Eukaryota</taxon>
        <taxon>Sar</taxon>
        <taxon>Alveolata</taxon>
        <taxon>Dinophyceae</taxon>
        <taxon>Prorocentrales</taxon>
        <taxon>Prorocentraceae</taxon>
        <taxon>Prorocentrum</taxon>
    </lineage>
</organism>
<reference evidence="1" key="1">
    <citation type="submission" date="2023-10" db="EMBL/GenBank/DDBJ databases">
        <authorList>
            <person name="Chen Y."/>
            <person name="Shah S."/>
            <person name="Dougan E. K."/>
            <person name="Thang M."/>
            <person name="Chan C."/>
        </authorList>
    </citation>
    <scope>NUCLEOTIDE SEQUENCE [LARGE SCALE GENOMIC DNA]</scope>
</reference>
<comment type="caution">
    <text evidence="1">The sequence shown here is derived from an EMBL/GenBank/DDBJ whole genome shotgun (WGS) entry which is preliminary data.</text>
</comment>
<name>A0ABN9R1X8_9DINO</name>
<dbReference type="EMBL" id="CAUYUJ010005224">
    <property type="protein sequence ID" value="CAK0812744.1"/>
    <property type="molecule type" value="Genomic_DNA"/>
</dbReference>